<feature type="region of interest" description="Disordered" evidence="1">
    <location>
        <begin position="1"/>
        <end position="21"/>
    </location>
</feature>
<dbReference type="EMBL" id="JAWXYC010000004">
    <property type="protein sequence ID" value="MDX5952417.1"/>
    <property type="molecule type" value="Genomic_DNA"/>
</dbReference>
<sequence>MKGSGLGSERESAMPRDASIEEKYERAIRNAAPLNPVFPHQAKEQMAALIEEIGRSNANIEQFLSHQTTAAHRGGFVAEEYHATTFNMDSILKGKALRAETGMDNHLIGNNDRVSDIVIARDGQIEVRVQSKYMGDAATTANKHAALDTATLKPKYEGADVALSPADQVEAVAKHAREQAAKHEGKAAAASPADADQLVTRGHRAKAEAYRQTADKTSGRLEHDGVSSKDLTKAEANALGDNDTSKLDAIRSAYKTDSTIQQMGRAAAGAAAMAAVVAGTVNTVRYLDQVRKGKLSPQEATIKIVAETGAAAADSAIKAGLVTGTHSIITRLSSQTVVTTLARQSLGTMLRSNAISAGVVCAVDAAKDLVLLAKGDITAAEFEERQGKGLLTTSAGVMGSTLGMAAMPALGTSVALAPVVGALAGALVAGAAMSFAMEVGIEAPYRELVSNTRDLRESALLLEEVSQGIFHGQVHFTAFLTVDAELDTAIRSSLADGAGKGAAMAAAIDRI</sequence>
<evidence type="ECO:0000256" key="1">
    <source>
        <dbReference type="SAM" id="MobiDB-lite"/>
    </source>
</evidence>
<dbReference type="Pfam" id="PF26373">
    <property type="entry name" value="MamC"/>
    <property type="match status" value="1"/>
</dbReference>
<evidence type="ECO:0000313" key="4">
    <source>
        <dbReference type="Proteomes" id="UP001277471"/>
    </source>
</evidence>
<keyword evidence="2" id="KW-1133">Transmembrane helix</keyword>
<protein>
    <submittedName>
        <fullName evidence="3">Uncharacterized protein</fullName>
    </submittedName>
</protein>
<accession>A0ABU4P3S9</accession>
<reference evidence="3 4" key="1">
    <citation type="submission" date="2023-11" db="EMBL/GenBank/DDBJ databases">
        <title>MicrobeMod: A computational toolkit for identifying prokaryotic methylation and restriction-modification with nanopore sequencing.</title>
        <authorList>
            <person name="Crits-Christoph A."/>
            <person name="Kang S.C."/>
            <person name="Lee H."/>
            <person name="Ostrov N."/>
        </authorList>
    </citation>
    <scope>NUCLEOTIDE SEQUENCE [LARGE SCALE GENOMIC DNA]</scope>
    <source>
        <strain evidence="3 4">ATCC 29145</strain>
    </source>
</reference>
<keyword evidence="2" id="KW-0472">Membrane</keyword>
<comment type="caution">
    <text evidence="3">The sequence shown here is derived from an EMBL/GenBank/DDBJ whole genome shotgun (WGS) entry which is preliminary data.</text>
</comment>
<evidence type="ECO:0000256" key="2">
    <source>
        <dbReference type="SAM" id="Phobius"/>
    </source>
</evidence>
<gene>
    <name evidence="3" type="ORF">SIM66_14615</name>
</gene>
<feature type="transmembrane region" description="Helical" evidence="2">
    <location>
        <begin position="416"/>
        <end position="436"/>
    </location>
</feature>
<dbReference type="RefSeq" id="WP_137165140.1">
    <property type="nucleotide sequence ID" value="NZ_CP012914.1"/>
</dbReference>
<proteinExistence type="predicted"/>
<name>A0ABU4P3S9_AZOBR</name>
<organism evidence="3 4">
    <name type="scientific">Azospirillum brasilense</name>
    <dbReference type="NCBI Taxonomy" id="192"/>
    <lineage>
        <taxon>Bacteria</taxon>
        <taxon>Pseudomonadati</taxon>
        <taxon>Pseudomonadota</taxon>
        <taxon>Alphaproteobacteria</taxon>
        <taxon>Rhodospirillales</taxon>
        <taxon>Azospirillaceae</taxon>
        <taxon>Azospirillum</taxon>
    </lineage>
</organism>
<dbReference type="Proteomes" id="UP001277471">
    <property type="component" value="Unassembled WGS sequence"/>
</dbReference>
<dbReference type="GeneID" id="56449601"/>
<dbReference type="InterPro" id="IPR058956">
    <property type="entry name" value="MamC"/>
</dbReference>
<evidence type="ECO:0000313" key="3">
    <source>
        <dbReference type="EMBL" id="MDX5952417.1"/>
    </source>
</evidence>
<keyword evidence="4" id="KW-1185">Reference proteome</keyword>
<feature type="compositionally biased region" description="Basic and acidic residues" evidence="1">
    <location>
        <begin position="8"/>
        <end position="21"/>
    </location>
</feature>
<keyword evidence="2" id="KW-0812">Transmembrane</keyword>